<dbReference type="AlphaFoldDB" id="A0A5D3B4E7"/>
<accession>A0A5D3B4E7</accession>
<organism evidence="1 2">
    <name type="scientific">Cryptococcus floricola</name>
    <dbReference type="NCBI Taxonomy" id="2591691"/>
    <lineage>
        <taxon>Eukaryota</taxon>
        <taxon>Fungi</taxon>
        <taxon>Dikarya</taxon>
        <taxon>Basidiomycota</taxon>
        <taxon>Agaricomycotina</taxon>
        <taxon>Tremellomycetes</taxon>
        <taxon>Tremellales</taxon>
        <taxon>Cryptococcaceae</taxon>
        <taxon>Cryptococcus</taxon>
    </lineage>
</organism>
<proteinExistence type="predicted"/>
<name>A0A5D3B4E7_9TREE</name>
<evidence type="ECO:0000313" key="2">
    <source>
        <dbReference type="Proteomes" id="UP000322245"/>
    </source>
</evidence>
<dbReference type="EMBL" id="NIDF01000017">
    <property type="protein sequence ID" value="TYJ57003.1"/>
    <property type="molecule type" value="Genomic_DNA"/>
</dbReference>
<gene>
    <name evidence="1" type="ORF">B9479_002282</name>
</gene>
<keyword evidence="2" id="KW-1185">Reference proteome</keyword>
<sequence>MAEAVPQGLTRPDQAVLKAPADAMQISKASLDGLPEPPIGEPGFLTRNLVLYYEINGVDYFTPHAYPVPSIPISDLPRIEGFNNFEPIVVI</sequence>
<evidence type="ECO:0000313" key="1">
    <source>
        <dbReference type="EMBL" id="TYJ57003.1"/>
    </source>
</evidence>
<protein>
    <submittedName>
        <fullName evidence="1">Uncharacterized protein</fullName>
    </submittedName>
</protein>
<comment type="caution">
    <text evidence="1">The sequence shown here is derived from an EMBL/GenBank/DDBJ whole genome shotgun (WGS) entry which is preliminary data.</text>
</comment>
<reference evidence="1 2" key="1">
    <citation type="submission" date="2017-05" db="EMBL/GenBank/DDBJ databases">
        <title>The Genome Sequence of Tsuchiyaea wingfieldii DSM 27421.</title>
        <authorList>
            <person name="Cuomo C."/>
            <person name="Passer A."/>
            <person name="Billmyre B."/>
            <person name="Heitman J."/>
        </authorList>
    </citation>
    <scope>NUCLEOTIDE SEQUENCE [LARGE SCALE GENOMIC DNA]</scope>
    <source>
        <strain evidence="1 2">DSM 27421</strain>
    </source>
</reference>
<dbReference type="Proteomes" id="UP000322245">
    <property type="component" value="Unassembled WGS sequence"/>
</dbReference>